<organism evidence="1 2">
    <name type="scientific">Riccia sorocarpa</name>
    <dbReference type="NCBI Taxonomy" id="122646"/>
    <lineage>
        <taxon>Eukaryota</taxon>
        <taxon>Viridiplantae</taxon>
        <taxon>Streptophyta</taxon>
        <taxon>Embryophyta</taxon>
        <taxon>Marchantiophyta</taxon>
        <taxon>Marchantiopsida</taxon>
        <taxon>Marchantiidae</taxon>
        <taxon>Marchantiales</taxon>
        <taxon>Ricciaceae</taxon>
        <taxon>Riccia</taxon>
    </lineage>
</organism>
<accession>A0ABD3HY77</accession>
<gene>
    <name evidence="1" type="ORF">R1sor_009291</name>
</gene>
<protein>
    <submittedName>
        <fullName evidence="1">Uncharacterized protein</fullName>
    </submittedName>
</protein>
<name>A0ABD3HY77_9MARC</name>
<proteinExistence type="predicted"/>
<dbReference type="EMBL" id="JBJQOH010000002">
    <property type="protein sequence ID" value="KAL3695215.1"/>
    <property type="molecule type" value="Genomic_DNA"/>
</dbReference>
<evidence type="ECO:0000313" key="2">
    <source>
        <dbReference type="Proteomes" id="UP001633002"/>
    </source>
</evidence>
<dbReference type="Proteomes" id="UP001633002">
    <property type="component" value="Unassembled WGS sequence"/>
</dbReference>
<dbReference type="AlphaFoldDB" id="A0ABD3HY77"/>
<comment type="caution">
    <text evidence="1">The sequence shown here is derived from an EMBL/GenBank/DDBJ whole genome shotgun (WGS) entry which is preliminary data.</text>
</comment>
<keyword evidence="2" id="KW-1185">Reference proteome</keyword>
<sequence>MKAGVSFSRVELGKKCRTEEVGLVVEAEAAWRWSQIGAWNYCEDHRGFLACPRCMTRRCRTDLGKSATLVTLRVVFPSIGEVGARSLRALAPNSAG</sequence>
<reference evidence="1 2" key="1">
    <citation type="submission" date="2024-09" db="EMBL/GenBank/DDBJ databases">
        <title>Chromosome-scale assembly of Riccia sorocarpa.</title>
        <authorList>
            <person name="Paukszto L."/>
        </authorList>
    </citation>
    <scope>NUCLEOTIDE SEQUENCE [LARGE SCALE GENOMIC DNA]</scope>
    <source>
        <strain evidence="1">LP-2024</strain>
        <tissue evidence="1">Aerial parts of the thallus</tissue>
    </source>
</reference>
<evidence type="ECO:0000313" key="1">
    <source>
        <dbReference type="EMBL" id="KAL3695215.1"/>
    </source>
</evidence>